<sequence length="815" mass="92177">MFRFSKFPRKYFLQAFGQQLAENSPNAMNISQKRNYATDDQQGNNGNDGKQNDGNQRRRSLFGGSGSGNRSGASGSGAAPTGDNKNAPNPAGQQRRPNLFQSGARKQQQSHQSNDQSQQSSQNRRSLFQNRNSSMGANGQDASQQTPFQQNRTQNRISQSGSSTIKMFDEQNQGRKINEPGKGERPAYTSGTGKGGVPTNAYVEQRRKPLFGRPQAPVQKPPSSGSVHADLNRDDNKALRTPFRTDKAGQSVAGKDGAPPQQQQPRRSLFSRGLFGQAPPAPSAVGTDSDPNKAPAQSSASTPNASFTTEKARRPLFSVSSPFAKPAQGPQRATRPQDIVPSDPKRPVTPATGIPKTAMYGIEHDQRLKREIDRSNLLRERTRNQLQDMAVRAKVGQRHRFWENIDTEDMRLNIHKQYNKQRFEMLKPLLDLVHEVDTLQEERDSQQNTVELDALSLQSLDDQVNGFLNSNPKLKSIVGTRLNPWSIIEDQKYAREVLTEKTLQLNGYNLLDKLDQELTMDPSAERTFKHFFNLDEIRANQKDFKAYELAARLINTNIPKTDAAHNEWQALKEDMARVLNLNVDDMQSQRLLTASSPFRSRNLQQKTPDTLQDKARNFVDSLRQSTHNEDMSALDAYKLHQEEEESLVKALRSRDKVALLSDPYGGTVIGLSNHVIVYEAQMKQIIRDHNRRLRLLREAKEKFHNQYGRVEILDTAPVMHIAKIKGGRQIQAPLYRYVERFVDRIPDSVAKRRLASHARVIMRNKYLTLDEKRVMVGNLAQVYRKYRLHLHMEDATPKPVNSTHIHGEIRRFGGM</sequence>
<dbReference type="EMBL" id="HBGD01010944">
    <property type="protein sequence ID" value="CAD9085750.1"/>
    <property type="molecule type" value="Transcribed_RNA"/>
</dbReference>
<organism evidence="2">
    <name type="scientific">Percolomonas cosmopolitus</name>
    <dbReference type="NCBI Taxonomy" id="63605"/>
    <lineage>
        <taxon>Eukaryota</taxon>
        <taxon>Discoba</taxon>
        <taxon>Heterolobosea</taxon>
        <taxon>Tetramitia</taxon>
        <taxon>Eutetramitia</taxon>
        <taxon>Percolomonadidae</taxon>
        <taxon>Percolomonas</taxon>
    </lineage>
</organism>
<feature type="region of interest" description="Disordered" evidence="1">
    <location>
        <begin position="24"/>
        <end position="355"/>
    </location>
</feature>
<reference evidence="2" key="1">
    <citation type="submission" date="2021-01" db="EMBL/GenBank/DDBJ databases">
        <authorList>
            <person name="Corre E."/>
            <person name="Pelletier E."/>
            <person name="Niang G."/>
            <person name="Scheremetjew M."/>
            <person name="Finn R."/>
            <person name="Kale V."/>
            <person name="Holt S."/>
            <person name="Cochrane G."/>
            <person name="Meng A."/>
            <person name="Brown T."/>
            <person name="Cohen L."/>
        </authorList>
    </citation>
    <scope>NUCLEOTIDE SEQUENCE</scope>
    <source>
        <strain evidence="2">WS</strain>
    </source>
</reference>
<protein>
    <submittedName>
        <fullName evidence="2">Uncharacterized protein</fullName>
    </submittedName>
</protein>
<gene>
    <name evidence="2" type="ORF">PCOS0759_LOCUS9004</name>
</gene>
<name>A0A7S1PJF0_9EUKA</name>
<feature type="compositionally biased region" description="Polar residues" evidence="1">
    <location>
        <begin position="24"/>
        <end position="35"/>
    </location>
</feature>
<dbReference type="AlphaFoldDB" id="A0A7S1PJF0"/>
<feature type="compositionally biased region" description="Basic and acidic residues" evidence="1">
    <location>
        <begin position="167"/>
        <end position="185"/>
    </location>
</feature>
<feature type="compositionally biased region" description="Polar residues" evidence="1">
    <location>
        <begin position="83"/>
        <end position="101"/>
    </location>
</feature>
<feature type="compositionally biased region" description="Polar residues" evidence="1">
    <location>
        <begin position="135"/>
        <end position="166"/>
    </location>
</feature>
<evidence type="ECO:0000313" key="2">
    <source>
        <dbReference type="EMBL" id="CAD9085750.1"/>
    </source>
</evidence>
<feature type="compositionally biased region" description="Low complexity" evidence="1">
    <location>
        <begin position="105"/>
        <end position="134"/>
    </location>
</feature>
<proteinExistence type="predicted"/>
<feature type="compositionally biased region" description="Low complexity" evidence="1">
    <location>
        <begin position="70"/>
        <end position="79"/>
    </location>
</feature>
<evidence type="ECO:0000256" key="1">
    <source>
        <dbReference type="SAM" id="MobiDB-lite"/>
    </source>
</evidence>
<feature type="compositionally biased region" description="Basic and acidic residues" evidence="1">
    <location>
        <begin position="230"/>
        <end position="247"/>
    </location>
</feature>
<feature type="compositionally biased region" description="Low complexity" evidence="1">
    <location>
        <begin position="39"/>
        <end position="54"/>
    </location>
</feature>
<accession>A0A7S1PJF0</accession>
<feature type="compositionally biased region" description="Polar residues" evidence="1">
    <location>
        <begin position="295"/>
        <end position="309"/>
    </location>
</feature>